<gene>
    <name evidence="4" type="ORF">ACFQ4C_03290</name>
</gene>
<feature type="domain" description="FAD/NAD(P)-binding" evidence="3">
    <location>
        <begin position="8"/>
        <end position="285"/>
    </location>
</feature>
<keyword evidence="5" id="KW-1185">Reference proteome</keyword>
<dbReference type="InterPro" id="IPR050097">
    <property type="entry name" value="Ferredoxin-NADP_redctase_2"/>
</dbReference>
<dbReference type="PRINTS" id="PR00469">
    <property type="entry name" value="PNDRDTASEII"/>
</dbReference>
<name>A0ABW3Q4T7_9BACT</name>
<evidence type="ECO:0000259" key="3">
    <source>
        <dbReference type="Pfam" id="PF07992"/>
    </source>
</evidence>
<keyword evidence="1" id="KW-0285">Flavoprotein</keyword>
<dbReference type="EMBL" id="JBHTLP010000002">
    <property type="protein sequence ID" value="MFD1140111.1"/>
    <property type="molecule type" value="Genomic_DNA"/>
</dbReference>
<dbReference type="InterPro" id="IPR023753">
    <property type="entry name" value="FAD/NAD-binding_dom"/>
</dbReference>
<dbReference type="RefSeq" id="WP_265989893.1">
    <property type="nucleotide sequence ID" value="NZ_CP110973.1"/>
</dbReference>
<proteinExistence type="predicted"/>
<reference evidence="5" key="1">
    <citation type="journal article" date="2019" name="Int. J. Syst. Evol. Microbiol.">
        <title>The Global Catalogue of Microorganisms (GCM) 10K type strain sequencing project: providing services to taxonomists for standard genome sequencing and annotation.</title>
        <authorList>
            <consortium name="The Broad Institute Genomics Platform"/>
            <consortium name="The Broad Institute Genome Sequencing Center for Infectious Disease"/>
            <person name="Wu L."/>
            <person name="Ma J."/>
        </authorList>
    </citation>
    <scope>NUCLEOTIDE SEQUENCE [LARGE SCALE GENOMIC DNA]</scope>
    <source>
        <strain evidence="5">CCUG 55608</strain>
    </source>
</reference>
<evidence type="ECO:0000313" key="5">
    <source>
        <dbReference type="Proteomes" id="UP001597116"/>
    </source>
</evidence>
<organism evidence="4 5">
    <name type="scientific">Larkinella insperata</name>
    <dbReference type="NCBI Taxonomy" id="332158"/>
    <lineage>
        <taxon>Bacteria</taxon>
        <taxon>Pseudomonadati</taxon>
        <taxon>Bacteroidota</taxon>
        <taxon>Cytophagia</taxon>
        <taxon>Cytophagales</taxon>
        <taxon>Spirosomataceae</taxon>
        <taxon>Larkinella</taxon>
    </lineage>
</organism>
<dbReference type="Proteomes" id="UP001597116">
    <property type="component" value="Unassembled WGS sequence"/>
</dbReference>
<dbReference type="SUPFAM" id="SSF51905">
    <property type="entry name" value="FAD/NAD(P)-binding domain"/>
    <property type="match status" value="1"/>
</dbReference>
<dbReference type="PRINTS" id="PR00368">
    <property type="entry name" value="FADPNR"/>
</dbReference>
<dbReference type="InterPro" id="IPR036188">
    <property type="entry name" value="FAD/NAD-bd_sf"/>
</dbReference>
<evidence type="ECO:0000256" key="2">
    <source>
        <dbReference type="ARBA" id="ARBA00023002"/>
    </source>
</evidence>
<evidence type="ECO:0000256" key="1">
    <source>
        <dbReference type="ARBA" id="ARBA00022630"/>
    </source>
</evidence>
<keyword evidence="2" id="KW-0560">Oxidoreductase</keyword>
<dbReference type="PANTHER" id="PTHR48105">
    <property type="entry name" value="THIOREDOXIN REDUCTASE 1-RELATED-RELATED"/>
    <property type="match status" value="1"/>
</dbReference>
<dbReference type="Pfam" id="PF07992">
    <property type="entry name" value="Pyr_redox_2"/>
    <property type="match status" value="1"/>
</dbReference>
<evidence type="ECO:0000313" key="4">
    <source>
        <dbReference type="EMBL" id="MFD1140111.1"/>
    </source>
</evidence>
<protein>
    <submittedName>
        <fullName evidence="4">NAD(P)/FAD-dependent oxidoreductase</fullName>
    </submittedName>
</protein>
<accession>A0ABW3Q4T7</accession>
<sequence length="311" mass="33187">MNSSTPSYDVIIVGGSYAGLSAALVLGRSLRTVLVLDSGQPANRQTPHSHGFLTRDGETPAQLAAIARQQALAYPTVQLREATATRAERRADGFSVTVDTGETVTARRILLATGLKDILPDLPGFAECWGISVLHCPYCHGYEVRNKTVGIMGNGHTGFEMAKRIQHWNPGLTLFTNGPSTLTDEQTAQLTQHGISIVETPIVAFQHQHGHLQALTLADETAFPIDALYAHPTLLQTCDLAEQLGCELDEKGMVVVGEAGKTSVAGVFAAGDTHTMMRQVLIAAHNGMKAAVGINVELIEEEFEAISIPAA</sequence>
<dbReference type="Gene3D" id="3.50.50.60">
    <property type="entry name" value="FAD/NAD(P)-binding domain"/>
    <property type="match status" value="2"/>
</dbReference>
<comment type="caution">
    <text evidence="4">The sequence shown here is derived from an EMBL/GenBank/DDBJ whole genome shotgun (WGS) entry which is preliminary data.</text>
</comment>